<feature type="region of interest" description="Disordered" evidence="1">
    <location>
        <begin position="49"/>
        <end position="72"/>
    </location>
</feature>
<feature type="compositionally biased region" description="Pro residues" evidence="1">
    <location>
        <begin position="145"/>
        <end position="154"/>
    </location>
</feature>
<feature type="non-terminal residue" evidence="2">
    <location>
        <position position="154"/>
    </location>
</feature>
<name>A0AAD6BNV1_9TELE</name>
<evidence type="ECO:0000256" key="1">
    <source>
        <dbReference type="SAM" id="MobiDB-lite"/>
    </source>
</evidence>
<accession>A0AAD6BNV1</accession>
<organism evidence="2 3">
    <name type="scientific">Pogonophryne albipinna</name>
    <dbReference type="NCBI Taxonomy" id="1090488"/>
    <lineage>
        <taxon>Eukaryota</taxon>
        <taxon>Metazoa</taxon>
        <taxon>Chordata</taxon>
        <taxon>Craniata</taxon>
        <taxon>Vertebrata</taxon>
        <taxon>Euteleostomi</taxon>
        <taxon>Actinopterygii</taxon>
        <taxon>Neopterygii</taxon>
        <taxon>Teleostei</taxon>
        <taxon>Neoteleostei</taxon>
        <taxon>Acanthomorphata</taxon>
        <taxon>Eupercaria</taxon>
        <taxon>Perciformes</taxon>
        <taxon>Notothenioidei</taxon>
        <taxon>Pogonophryne</taxon>
    </lineage>
</organism>
<evidence type="ECO:0000313" key="3">
    <source>
        <dbReference type="Proteomes" id="UP001219934"/>
    </source>
</evidence>
<evidence type="ECO:0000313" key="2">
    <source>
        <dbReference type="EMBL" id="KAJ4948341.1"/>
    </source>
</evidence>
<protein>
    <submittedName>
        <fullName evidence="2">Uncharacterized protein</fullName>
    </submittedName>
</protein>
<dbReference type="EMBL" id="JAPTMU010000001">
    <property type="protein sequence ID" value="KAJ4948341.1"/>
    <property type="molecule type" value="Genomic_DNA"/>
</dbReference>
<feature type="region of interest" description="Disordered" evidence="1">
    <location>
        <begin position="99"/>
        <end position="154"/>
    </location>
</feature>
<comment type="caution">
    <text evidence="2">The sequence shown here is derived from an EMBL/GenBank/DDBJ whole genome shotgun (WGS) entry which is preliminary data.</text>
</comment>
<sequence length="154" mass="16945">MVASSVRGLNTLATKTSADHVKLWPKRPTYPATQQRENVPAIRSNHMPQTGQRFRSPPFASPAISPLGGPHADKVRKTGFGFSLSIHGFLPEKMKFSNRRGQYACDKDQTGDKVTLHAPDSSEESEAPPLFTRPDPISLHFLSTYPPPQASPLK</sequence>
<proteinExistence type="predicted"/>
<gene>
    <name evidence="2" type="ORF">JOQ06_019876</name>
</gene>
<dbReference type="AlphaFoldDB" id="A0AAD6BNV1"/>
<keyword evidence="3" id="KW-1185">Reference proteome</keyword>
<reference evidence="2" key="1">
    <citation type="submission" date="2022-11" db="EMBL/GenBank/DDBJ databases">
        <title>Chromosome-level genome of Pogonophryne albipinna.</title>
        <authorList>
            <person name="Jo E."/>
        </authorList>
    </citation>
    <scope>NUCLEOTIDE SEQUENCE</scope>
    <source>
        <strain evidence="2">SGF0006</strain>
        <tissue evidence="2">Muscle</tissue>
    </source>
</reference>
<feature type="compositionally biased region" description="Basic and acidic residues" evidence="1">
    <location>
        <begin position="105"/>
        <end position="115"/>
    </location>
</feature>
<dbReference type="Proteomes" id="UP001219934">
    <property type="component" value="Unassembled WGS sequence"/>
</dbReference>